<feature type="transmembrane region" description="Helical" evidence="1">
    <location>
        <begin position="20"/>
        <end position="39"/>
    </location>
</feature>
<evidence type="ECO:0000259" key="2">
    <source>
        <dbReference type="Pfam" id="PF13400"/>
    </source>
</evidence>
<keyword evidence="1" id="KW-0812">Transmembrane</keyword>
<keyword evidence="1" id="KW-0472">Membrane</keyword>
<dbReference type="PATRIC" id="fig|270351.6.peg.6210"/>
<dbReference type="InterPro" id="IPR028087">
    <property type="entry name" value="Tad_N"/>
</dbReference>
<name>A0A0J6SVD3_9HYPH</name>
<dbReference type="RefSeq" id="WP_048463233.1">
    <property type="nucleotide sequence ID" value="NZ_LABX01000054.1"/>
</dbReference>
<reference evidence="3 4" key="1">
    <citation type="submission" date="2015-03" db="EMBL/GenBank/DDBJ databases">
        <title>Genome sequencing of Methylobacterium aquaticum DSM16371 type strain.</title>
        <authorList>
            <person name="Chaudhry V."/>
            <person name="Patil P.B."/>
        </authorList>
    </citation>
    <scope>NUCLEOTIDE SEQUENCE [LARGE SCALE GENOMIC DNA]</scope>
    <source>
        <strain evidence="3 4">DSM 16371</strain>
    </source>
</reference>
<accession>A0A0J6SVD3</accession>
<dbReference type="Proteomes" id="UP000035929">
    <property type="component" value="Unassembled WGS sequence"/>
</dbReference>
<feature type="domain" description="Putative Flp pilus-assembly TadG-like N-terminal" evidence="2">
    <location>
        <begin position="18"/>
        <end position="64"/>
    </location>
</feature>
<sequence length="473" mass="50209">MTGHETGEWKCFSADRSGSVLVIFALIAPIVLGVVGLAVDYATWTMQKSTLQLAADSAALAVVSDLQVSGANTQRMQSLAESYVKTNVKLQRGDGAVQVTVTPVVRERPGGAFVPAHLASGQTPSAVTVSLSQRKFAIMSRLVTPQLTDLSVSATAEAVGSTKLCILALSPTGRSAFRLEEKARIDAGDCAVYSMSSDARGLEGDGHSLIQAMTTCTVGGFNGKPANFKPLPVTGCPAIKDPMAQRPAPPVESCRYNNLRLRGGSHTLDPGTYCGGLMIEDGAEVRLKPGIHVIKDGPLIVGPPEQMVMNTQTCDSSSGAPQCRMAQTITSVGSLKGDGVGIYFTGNYKMSRFQSTGPLTFLKNSVVELTAPRTGPMAGIILFEDRTNPEGQRYYIMSDSARRLVGTIYLSRGDFWVRSRQVVADQSEYTAIVANKIFLDKEPRLVINTRYGATDVPVPKGLGPTSGVIGLAN</sequence>
<dbReference type="Pfam" id="PF13400">
    <property type="entry name" value="Tad"/>
    <property type="match status" value="1"/>
</dbReference>
<gene>
    <name evidence="3" type="ORF">VP06_07675</name>
</gene>
<dbReference type="OrthoDB" id="7418984at2"/>
<dbReference type="AlphaFoldDB" id="A0A0J6SVD3"/>
<comment type="caution">
    <text evidence="3">The sequence shown here is derived from an EMBL/GenBank/DDBJ whole genome shotgun (WGS) entry which is preliminary data.</text>
</comment>
<protein>
    <recommendedName>
        <fullName evidence="2">Putative Flp pilus-assembly TadG-like N-terminal domain-containing protein</fullName>
    </recommendedName>
</protein>
<dbReference type="EMBL" id="LABX01000054">
    <property type="protein sequence ID" value="KMO37669.1"/>
    <property type="molecule type" value="Genomic_DNA"/>
</dbReference>
<evidence type="ECO:0000256" key="1">
    <source>
        <dbReference type="SAM" id="Phobius"/>
    </source>
</evidence>
<proteinExistence type="predicted"/>
<evidence type="ECO:0000313" key="4">
    <source>
        <dbReference type="Proteomes" id="UP000035929"/>
    </source>
</evidence>
<organism evidence="3 4">
    <name type="scientific">Methylobacterium aquaticum</name>
    <dbReference type="NCBI Taxonomy" id="270351"/>
    <lineage>
        <taxon>Bacteria</taxon>
        <taxon>Pseudomonadati</taxon>
        <taxon>Pseudomonadota</taxon>
        <taxon>Alphaproteobacteria</taxon>
        <taxon>Hyphomicrobiales</taxon>
        <taxon>Methylobacteriaceae</taxon>
        <taxon>Methylobacterium</taxon>
    </lineage>
</organism>
<evidence type="ECO:0000313" key="3">
    <source>
        <dbReference type="EMBL" id="KMO37669.1"/>
    </source>
</evidence>
<keyword evidence="1" id="KW-1133">Transmembrane helix</keyword>